<dbReference type="EMBL" id="CP029480">
    <property type="protein sequence ID" value="AWV97373.1"/>
    <property type="molecule type" value="Genomic_DNA"/>
</dbReference>
<dbReference type="Proteomes" id="UP000249873">
    <property type="component" value="Chromosome"/>
</dbReference>
<keyword evidence="2" id="KW-1185">Reference proteome</keyword>
<dbReference type="RefSeq" id="WP_111370475.1">
    <property type="nucleotide sequence ID" value="NZ_CP029480.1"/>
</dbReference>
<proteinExistence type="predicted"/>
<evidence type="ECO:0000313" key="1">
    <source>
        <dbReference type="EMBL" id="AWV97373.1"/>
    </source>
</evidence>
<gene>
    <name evidence="1" type="ORF">DJ013_03975</name>
</gene>
<name>A0A2Z4G8V8_9BACT</name>
<organism evidence="1 2">
    <name type="scientific">Arcticibacterium luteifluviistationis</name>
    <dbReference type="NCBI Taxonomy" id="1784714"/>
    <lineage>
        <taxon>Bacteria</taxon>
        <taxon>Pseudomonadati</taxon>
        <taxon>Bacteroidota</taxon>
        <taxon>Cytophagia</taxon>
        <taxon>Cytophagales</taxon>
        <taxon>Leadbetterellaceae</taxon>
        <taxon>Arcticibacterium</taxon>
    </lineage>
</organism>
<reference evidence="1 2" key="1">
    <citation type="submission" date="2018-05" db="EMBL/GenBank/DDBJ databases">
        <title>Complete genome sequence of Arcticibacterium luteifluviistationis SM1504T, a cytophagaceae bacterium isolated from Arctic surface seawater.</title>
        <authorList>
            <person name="Li Y."/>
            <person name="Qin Q.-L."/>
        </authorList>
    </citation>
    <scope>NUCLEOTIDE SEQUENCE [LARGE SCALE GENOMIC DNA]</scope>
    <source>
        <strain evidence="1 2">SM1504</strain>
    </source>
</reference>
<evidence type="ECO:0000313" key="2">
    <source>
        <dbReference type="Proteomes" id="UP000249873"/>
    </source>
</evidence>
<dbReference type="AlphaFoldDB" id="A0A2Z4G8V8"/>
<sequence length="305" mass="36388">MPKSNFRTLSFFFLCFSSFYFCQGQDSLRTLKSERYYYKGKVFKAVYYNEKGQRTLDWENDVGVYEFAPKGLSFYSYDSLENDKISTHYNVKVKDETRVTFLRERGEPDGRIYSTKTDSIIGREFTEEYIFQLTENRREYSMEELQEIELFPTFDKIKTEPCKEIIDSTLTRRIFRSDLGSGAEYFEDYTYDTLGNFIHGHTEFIYSGNKHIAEYTTKGNSTHRISKSFQSPETDNKLVSEQEHISVNNYKKQRIKTESYRINLKTGTKKLEETIEYEYLGDRLEKQTITRSRKKYVVEISRTYW</sequence>
<protein>
    <submittedName>
        <fullName evidence="1">Uncharacterized protein</fullName>
    </submittedName>
</protein>
<dbReference type="KEGG" id="als:DJ013_03975"/>
<accession>A0A2Z4G8V8</accession>